<accession>A0A4W4GPF1</accession>
<reference evidence="2" key="1">
    <citation type="journal article" date="2014" name="Science">
        <title>Nonhuman genetics. Genomic basis for the convergent evolution of electric organs.</title>
        <authorList>
            <person name="Gallant J.R."/>
            <person name="Traeger L.L."/>
            <person name="Volkening J.D."/>
            <person name="Moffett H."/>
            <person name="Chen P.H."/>
            <person name="Novina C.D."/>
            <person name="Phillips G.N.Jr."/>
            <person name="Anand R."/>
            <person name="Wells G.B."/>
            <person name="Pinch M."/>
            <person name="Guth R."/>
            <person name="Unguez G.A."/>
            <person name="Albert J.S."/>
            <person name="Zakon H.H."/>
            <person name="Samanta M.P."/>
            <person name="Sussman M.R."/>
        </authorList>
    </citation>
    <scope>NUCLEOTIDE SEQUENCE [LARGE SCALE GENOMIC DNA]</scope>
</reference>
<evidence type="ECO:0000313" key="2">
    <source>
        <dbReference type="Proteomes" id="UP000314983"/>
    </source>
</evidence>
<keyword evidence="2" id="KW-1185">Reference proteome</keyword>
<dbReference type="AlphaFoldDB" id="A0A4W4GPF1"/>
<proteinExistence type="predicted"/>
<dbReference type="Ensembl" id="ENSEEET00000039929.2">
    <property type="protein sequence ID" value="ENSEEEP00000039475.2"/>
    <property type="gene ID" value="ENSEEEG00000018745.2"/>
</dbReference>
<name>A0A4W4GPF1_ELEEL</name>
<evidence type="ECO:0000313" key="1">
    <source>
        <dbReference type="Ensembl" id="ENSEEEP00000039475.2"/>
    </source>
</evidence>
<dbReference type="STRING" id="8005.ENSEEEP00000039475"/>
<sequence>MGKGQNHIPTKEEMVQHYHRVSTIIQVLQSRFPQSRNLNCVALCEGTGKIMFSLDKLTKGTKMVRWEMPTLHTRVRIQREILQVIGTLSK</sequence>
<organism evidence="1 2">
    <name type="scientific">Electrophorus electricus</name>
    <name type="common">Electric eel</name>
    <name type="synonym">Gymnotus electricus</name>
    <dbReference type="NCBI Taxonomy" id="8005"/>
    <lineage>
        <taxon>Eukaryota</taxon>
        <taxon>Metazoa</taxon>
        <taxon>Chordata</taxon>
        <taxon>Craniata</taxon>
        <taxon>Vertebrata</taxon>
        <taxon>Euteleostomi</taxon>
        <taxon>Actinopterygii</taxon>
        <taxon>Neopterygii</taxon>
        <taxon>Teleostei</taxon>
        <taxon>Ostariophysi</taxon>
        <taxon>Gymnotiformes</taxon>
        <taxon>Gymnotoidei</taxon>
        <taxon>Gymnotidae</taxon>
        <taxon>Electrophorus</taxon>
    </lineage>
</organism>
<reference evidence="1" key="5">
    <citation type="submission" date="2025-09" db="UniProtKB">
        <authorList>
            <consortium name="Ensembl"/>
        </authorList>
    </citation>
    <scope>IDENTIFICATION</scope>
</reference>
<reference evidence="2" key="2">
    <citation type="journal article" date="2017" name="Sci. Adv.">
        <title>A tail of two voltages: Proteomic comparison of the three electric organs of the electric eel.</title>
        <authorList>
            <person name="Traeger L.L."/>
            <person name="Sabat G."/>
            <person name="Barrett-Wilt G.A."/>
            <person name="Wells G.B."/>
            <person name="Sussman M.R."/>
        </authorList>
    </citation>
    <scope>NUCLEOTIDE SEQUENCE [LARGE SCALE GENOMIC DNA]</scope>
</reference>
<reference evidence="1" key="3">
    <citation type="submission" date="2020-05" db="EMBL/GenBank/DDBJ databases">
        <title>Electrophorus electricus (electric eel) genome, fEleEle1, primary haplotype.</title>
        <authorList>
            <person name="Myers G."/>
            <person name="Meyer A."/>
            <person name="Fedrigo O."/>
            <person name="Formenti G."/>
            <person name="Rhie A."/>
            <person name="Tracey A."/>
            <person name="Sims Y."/>
            <person name="Jarvis E.D."/>
        </authorList>
    </citation>
    <scope>NUCLEOTIDE SEQUENCE [LARGE SCALE GENOMIC DNA]</scope>
</reference>
<dbReference type="Proteomes" id="UP000314983">
    <property type="component" value="Chromosome 2"/>
</dbReference>
<protein>
    <submittedName>
        <fullName evidence="1">Uncharacterized protein</fullName>
    </submittedName>
</protein>
<reference evidence="1" key="4">
    <citation type="submission" date="2025-08" db="UniProtKB">
        <authorList>
            <consortium name="Ensembl"/>
        </authorList>
    </citation>
    <scope>IDENTIFICATION</scope>
</reference>